<dbReference type="AlphaFoldDB" id="A0A915P7U5"/>
<proteinExistence type="predicted"/>
<reference evidence="3" key="1">
    <citation type="submission" date="2022-11" db="UniProtKB">
        <authorList>
            <consortium name="WormBaseParasite"/>
        </authorList>
    </citation>
    <scope>IDENTIFICATION</scope>
</reference>
<feature type="chain" id="PRO_5037724299" evidence="1">
    <location>
        <begin position="21"/>
        <end position="144"/>
    </location>
</feature>
<dbReference type="WBParaSite" id="scf7180000423828.g11707">
    <property type="protein sequence ID" value="scf7180000423828.g11707"/>
    <property type="gene ID" value="scf7180000423828.g11707"/>
</dbReference>
<dbReference type="Proteomes" id="UP000887560">
    <property type="component" value="Unplaced"/>
</dbReference>
<evidence type="ECO:0000313" key="2">
    <source>
        <dbReference type="Proteomes" id="UP000887560"/>
    </source>
</evidence>
<accession>A0A915P7U5</accession>
<evidence type="ECO:0000256" key="1">
    <source>
        <dbReference type="SAM" id="SignalP"/>
    </source>
</evidence>
<keyword evidence="2" id="KW-1185">Reference proteome</keyword>
<organism evidence="2 3">
    <name type="scientific">Meloidogyne floridensis</name>
    <dbReference type="NCBI Taxonomy" id="298350"/>
    <lineage>
        <taxon>Eukaryota</taxon>
        <taxon>Metazoa</taxon>
        <taxon>Ecdysozoa</taxon>
        <taxon>Nematoda</taxon>
        <taxon>Chromadorea</taxon>
        <taxon>Rhabditida</taxon>
        <taxon>Tylenchina</taxon>
        <taxon>Tylenchomorpha</taxon>
        <taxon>Tylenchoidea</taxon>
        <taxon>Meloidogynidae</taxon>
        <taxon>Meloidogyninae</taxon>
        <taxon>Meloidogyne</taxon>
    </lineage>
</organism>
<sequence>MSKLTNFAVFFACFVVYVSSMEMQHHLSYDDDVESQYVSEESGQEEYEIVSDEGGLDENVDGLSNLNWNWNRTGGETPVFGGNTNNNYPFRYADKADEKWAKSIDREMLEQMEIHIENKLPENDEKKLQEEEEDCDCGCGCTIM</sequence>
<name>A0A915P7U5_9BILA</name>
<evidence type="ECO:0000313" key="3">
    <source>
        <dbReference type="WBParaSite" id="scf7180000423828.g11707"/>
    </source>
</evidence>
<feature type="signal peptide" evidence="1">
    <location>
        <begin position="1"/>
        <end position="20"/>
    </location>
</feature>
<protein>
    <submittedName>
        <fullName evidence="3">Secreted protein</fullName>
    </submittedName>
</protein>
<keyword evidence="1" id="KW-0732">Signal</keyword>